<reference evidence="3" key="1">
    <citation type="submission" date="2007-10" db="EMBL/GenBank/DDBJ databases">
        <authorList>
            <person name="Fulton L."/>
            <person name="Clifton S."/>
            <person name="Fulton B."/>
            <person name="Xu J."/>
            <person name="Minx P."/>
            <person name="Pepin K.H."/>
            <person name="Johnson M."/>
            <person name="Thiruvilangam P."/>
            <person name="Bhonagiri V."/>
            <person name="Nash W.E."/>
            <person name="Mardis E.R."/>
            <person name="Wilson R.K."/>
        </authorList>
    </citation>
    <scope>NUCLEOTIDE SEQUENCE [LARGE SCALE GENOMIC DNA]</scope>
    <source>
        <strain evidence="3">DSM 15702</strain>
    </source>
</reference>
<proteinExistence type="predicted"/>
<dbReference type="PANTHER" id="PTHR45661">
    <property type="entry name" value="SURFACE ANTIGEN"/>
    <property type="match status" value="1"/>
</dbReference>
<dbReference type="Pfam" id="PF13306">
    <property type="entry name" value="LRR_5"/>
    <property type="match status" value="3"/>
</dbReference>
<dbReference type="InterPro" id="IPR013783">
    <property type="entry name" value="Ig-like_fold"/>
</dbReference>
<dbReference type="CDD" id="cd00063">
    <property type="entry name" value="FN3"/>
    <property type="match status" value="4"/>
</dbReference>
<dbReference type="SUPFAM" id="SSF49265">
    <property type="entry name" value="Fibronectin type III"/>
    <property type="match status" value="2"/>
</dbReference>
<dbReference type="InterPro" id="IPR003961">
    <property type="entry name" value="FN3_dom"/>
</dbReference>
<dbReference type="Pfam" id="PF00041">
    <property type="entry name" value="fn3"/>
    <property type="match status" value="2"/>
</dbReference>
<protein>
    <submittedName>
        <fullName evidence="3">Fibronectin type III domain protein</fullName>
    </submittedName>
</protein>
<feature type="domain" description="Fibronectin type-III" evidence="2">
    <location>
        <begin position="590"/>
        <end position="683"/>
    </location>
</feature>
<accession>B0MSC7</accession>
<dbReference type="Gene3D" id="3.80.10.10">
    <property type="entry name" value="Ribonuclease Inhibitor"/>
    <property type="match status" value="2"/>
</dbReference>
<dbReference type="PANTHER" id="PTHR45661:SF3">
    <property type="entry name" value="IG-LIKE DOMAIN-CONTAINING PROTEIN"/>
    <property type="match status" value="1"/>
</dbReference>
<feature type="domain" description="Fibronectin type-III" evidence="2">
    <location>
        <begin position="778"/>
        <end position="869"/>
    </location>
</feature>
<feature type="domain" description="Fibronectin type-III" evidence="2">
    <location>
        <begin position="497"/>
        <end position="589"/>
    </location>
</feature>
<evidence type="ECO:0000313" key="4">
    <source>
        <dbReference type="Proteomes" id="UP000005326"/>
    </source>
</evidence>
<dbReference type="EMBL" id="ABCA03000055">
    <property type="protein sequence ID" value="EDR99695.1"/>
    <property type="molecule type" value="Genomic_DNA"/>
</dbReference>
<feature type="chain" id="PRO_5038761830" evidence="1">
    <location>
        <begin position="22"/>
        <end position="869"/>
    </location>
</feature>
<evidence type="ECO:0000313" key="3">
    <source>
        <dbReference type="EMBL" id="EDR99695.1"/>
    </source>
</evidence>
<dbReference type="Proteomes" id="UP000005326">
    <property type="component" value="Unassembled WGS sequence"/>
</dbReference>
<gene>
    <name evidence="3" type="ORF">EUBSIR_02767</name>
</gene>
<dbReference type="InterPro" id="IPR053139">
    <property type="entry name" value="Surface_bspA-like"/>
</dbReference>
<name>B0MSC7_9FIRM</name>
<dbReference type="SUPFAM" id="SSF52058">
    <property type="entry name" value="L domain-like"/>
    <property type="match status" value="1"/>
</dbReference>
<dbReference type="PROSITE" id="PS50853">
    <property type="entry name" value="FN3"/>
    <property type="match status" value="4"/>
</dbReference>
<dbReference type="InterPro" id="IPR036116">
    <property type="entry name" value="FN3_sf"/>
</dbReference>
<organism evidence="3 4">
    <name type="scientific">[Eubacterium] siraeum DSM 15702</name>
    <dbReference type="NCBI Taxonomy" id="428128"/>
    <lineage>
        <taxon>Bacteria</taxon>
        <taxon>Bacillati</taxon>
        <taxon>Bacillota</taxon>
        <taxon>Clostridia</taxon>
        <taxon>Eubacteriales</taxon>
        <taxon>Oscillospiraceae</taxon>
        <taxon>Oscillospiraceae incertae sedis</taxon>
    </lineage>
</organism>
<dbReference type="InterPro" id="IPR026906">
    <property type="entry name" value="LRR_5"/>
</dbReference>
<dbReference type="Gene3D" id="2.60.40.10">
    <property type="entry name" value="Immunoglobulins"/>
    <property type="match status" value="4"/>
</dbReference>
<evidence type="ECO:0000256" key="1">
    <source>
        <dbReference type="SAM" id="SignalP"/>
    </source>
</evidence>
<keyword evidence="1" id="KW-0732">Signal</keyword>
<keyword evidence="4" id="KW-1185">Reference proteome</keyword>
<dbReference type="InterPro" id="IPR032675">
    <property type="entry name" value="LRR_dom_sf"/>
</dbReference>
<feature type="signal peptide" evidence="1">
    <location>
        <begin position="1"/>
        <end position="21"/>
    </location>
</feature>
<reference evidence="3" key="2">
    <citation type="submission" date="2014-06" db="EMBL/GenBank/DDBJ databases">
        <title>Draft genome sequence of Eubacterium siraeum (DSM 15702).</title>
        <authorList>
            <person name="Sudarsanam P."/>
            <person name="Ley R."/>
            <person name="Guruge J."/>
            <person name="Turnbaugh P.J."/>
            <person name="Mahowald M."/>
            <person name="Liep D."/>
            <person name="Gordon J."/>
        </authorList>
    </citation>
    <scope>NUCLEOTIDE SEQUENCE</scope>
    <source>
        <strain evidence="3">DSM 15702</strain>
    </source>
</reference>
<comment type="caution">
    <text evidence="3">The sequence shown here is derived from an EMBL/GenBank/DDBJ whole genome shotgun (WGS) entry which is preliminary data.</text>
</comment>
<sequence>MKIKKILLSTLVFAVAAIVCALTVGAEKAGDYQIYATGADTAAITSYSGTATSVTIPSKLNGFKVTQIERNAFRGNTKLTKVTIPNTVTDISDGAFGDCTSLETVTIPDSVKSIGADVFENTKMLKKQSKSSTKYVGKWLVGANTGTLTVKNGTVGIADSACQTNYNIKTLNLPSGLKYIGSLSFAYCAGLKKANIPSSVERIGTYAFTGTAIVNNQLESADIAYIDKWAVDSFYEISDANITAGTVGIADSAFESTELRTVKLPSSLRIIGISAFSDTYLTTVSIPAGVTTIGTGAFSQSDYLKSVTVADSNKNYSSQNGVLYNKNKTVLMQYPVAKTDKAFSVPSTVTVIDSVAFTDAKKLTSVTFPSSLKSLGEGAFGRASALTSVKFGANVKYIGAFAFIDCKSLTGVTLSSNLRDIDSMAFLNCDKLTKITVPKSVKNIMPYAIGYCFNADSNGDIYIKSGFTIYGYDGEAKRYANENNIKYVKLSDANVTAVSGFKCSSKTSTSVTLQWTKNSTASGYELQQYKNGKWVTIATPSASTTSYTVKSLKAGTAGYRFRIRAYKTVSGTKKYSSWSSEVKVNTNPYGVGGFSVKSKFSVSVTLQWNKGTTASGYELQQYKNGKWTTIYTADKATVTSYTVKNLKAGTAGYQFRIRAYKTYGTKKQYGSWSKVIKVNTNPYGVGGFSVKSKFSVSVTLQWNKGTTASGYELQQYKNGKWTTIYTADKATVTSYTVKNLKAGTAGYQFRIRAYKTYGTKKQYGSWSKVIKVNTNPYGVGGFKVKSTAKNSVTLQWNKGTTASGYVIEKWNGNKWVHVARITNASTTTYTVNGLKSNTSYQFKIRAFKSYSTGNQYGTWSTPLTAKTTK</sequence>
<dbReference type="AlphaFoldDB" id="B0MSC7"/>
<feature type="domain" description="Fibronectin type-III" evidence="2">
    <location>
        <begin position="684"/>
        <end position="777"/>
    </location>
</feature>
<dbReference type="SMART" id="SM00060">
    <property type="entry name" value="FN3"/>
    <property type="match status" value="4"/>
</dbReference>
<evidence type="ECO:0000259" key="2">
    <source>
        <dbReference type="PROSITE" id="PS50853"/>
    </source>
</evidence>